<evidence type="ECO:0000313" key="3">
    <source>
        <dbReference type="Proteomes" id="UP000007842"/>
    </source>
</evidence>
<dbReference type="InterPro" id="IPR046538">
    <property type="entry name" value="DUF6603"/>
</dbReference>
<gene>
    <name evidence="2" type="ordered locus">SCATT_17880</name>
</gene>
<accession>F8JS50</accession>
<dbReference type="OrthoDB" id="535891at2"/>
<dbReference type="KEGG" id="scy:SCATT_17880"/>
<keyword evidence="3" id="KW-1185">Reference proteome</keyword>
<accession>G8WQ99</accession>
<dbReference type="eggNOG" id="COG0419">
    <property type="taxonomic scope" value="Bacteria"/>
</dbReference>
<dbReference type="KEGG" id="sct:SCAT_1794"/>
<dbReference type="RefSeq" id="WP_014142552.1">
    <property type="nucleotide sequence ID" value="NC_016111.1"/>
</dbReference>
<dbReference type="Proteomes" id="UP000007842">
    <property type="component" value="Chromosome"/>
</dbReference>
<dbReference type="EMBL" id="CP003219">
    <property type="protein sequence ID" value="AEW94159.1"/>
    <property type="molecule type" value="Genomic_DNA"/>
</dbReference>
<dbReference type="PATRIC" id="fig|1003195.11.peg.3334"/>
<organism evidence="2 3">
    <name type="scientific">Streptantibioticus cattleyicolor (strain ATCC 35852 / DSM 46488 / JCM 4925 / NBRC 14057 / NRRL 8057)</name>
    <name type="common">Streptomyces cattleya</name>
    <dbReference type="NCBI Taxonomy" id="1003195"/>
    <lineage>
        <taxon>Bacteria</taxon>
        <taxon>Bacillati</taxon>
        <taxon>Actinomycetota</taxon>
        <taxon>Actinomycetes</taxon>
        <taxon>Kitasatosporales</taxon>
        <taxon>Streptomycetaceae</taxon>
        <taxon>Streptantibioticus</taxon>
    </lineage>
</organism>
<feature type="domain" description="DUF6603" evidence="1">
    <location>
        <begin position="2"/>
        <end position="97"/>
    </location>
</feature>
<evidence type="ECO:0000313" key="2">
    <source>
        <dbReference type="EMBL" id="AEW94159.1"/>
    </source>
</evidence>
<protein>
    <recommendedName>
        <fullName evidence="1">DUF6603 domain-containing protein</fullName>
    </recommendedName>
</protein>
<dbReference type="Pfam" id="PF20248">
    <property type="entry name" value="DUF6603"/>
    <property type="match status" value="1"/>
</dbReference>
<dbReference type="AlphaFoldDB" id="F8JS50"/>
<name>F8JS50_STREN</name>
<reference evidence="3" key="1">
    <citation type="submission" date="2011-12" db="EMBL/GenBank/DDBJ databases">
        <title>Complete genome sequence of Streptomyces cattleya strain DSM 46488.</title>
        <authorList>
            <person name="Ou H.-Y."/>
            <person name="Li P."/>
            <person name="Zhao C."/>
            <person name="O'Hagan D."/>
            <person name="Deng Z."/>
        </authorList>
    </citation>
    <scope>NUCLEOTIDE SEQUENCE [LARGE SCALE GENOMIC DNA]</scope>
    <source>
        <strain evidence="3">ATCC 35852 / DSM 46488 / JCM 4925 / NBRC 14057 / NRRL 8057</strain>
    </source>
</reference>
<dbReference type="HOGENOM" id="CLU_1863977_0_0_11"/>
<dbReference type="STRING" id="1003195.SCATT_17880"/>
<evidence type="ECO:0000259" key="1">
    <source>
        <dbReference type="Pfam" id="PF20248"/>
    </source>
</evidence>
<sequence>MRISIEIGVSLRLWGPPVGGEATVHLWFIEFTIGFGPDRRSGAPALDWGGFQGMLPPPKNRVRTIAGAGYTGEGAPPTRTAAKPWLVDNGGFTFTADSQVPVSQLFLDQGTSTPVATDEGVDILPMRKTGQVSEMRV</sequence>
<proteinExistence type="predicted"/>